<proteinExistence type="predicted"/>
<sequence>MPLVGSRITLLSPLRAFAGLTGPNQGASVYVSASAVPPEKEWDESESETESFVDGLMPSLRASLCVCKSQEA</sequence>
<accession>A0AAJ0ARZ2</accession>
<reference evidence="1" key="1">
    <citation type="submission" date="2021-06" db="EMBL/GenBank/DDBJ databases">
        <title>Comparative genomics, transcriptomics and evolutionary studies reveal genomic signatures of adaptation to plant cell wall in hemibiotrophic fungi.</title>
        <authorList>
            <consortium name="DOE Joint Genome Institute"/>
            <person name="Baroncelli R."/>
            <person name="Diaz J.F."/>
            <person name="Benocci T."/>
            <person name="Peng M."/>
            <person name="Battaglia E."/>
            <person name="Haridas S."/>
            <person name="Andreopoulos W."/>
            <person name="Labutti K."/>
            <person name="Pangilinan J."/>
            <person name="Floch G.L."/>
            <person name="Makela M.R."/>
            <person name="Henrissat B."/>
            <person name="Grigoriev I.V."/>
            <person name="Crouch J.A."/>
            <person name="De Vries R.P."/>
            <person name="Sukno S.A."/>
            <person name="Thon M.R."/>
        </authorList>
    </citation>
    <scope>NUCLEOTIDE SEQUENCE</scope>
    <source>
        <strain evidence="1">CBS 193.32</strain>
    </source>
</reference>
<dbReference type="AlphaFoldDB" id="A0AAJ0ARZ2"/>
<comment type="caution">
    <text evidence="1">The sequence shown here is derived from an EMBL/GenBank/DDBJ whole genome shotgun (WGS) entry which is preliminary data.</text>
</comment>
<dbReference type="RefSeq" id="XP_060432338.1">
    <property type="nucleotide sequence ID" value="XM_060574381.1"/>
</dbReference>
<gene>
    <name evidence="1" type="ORF">BDP55DRAFT_656599</name>
</gene>
<protein>
    <submittedName>
        <fullName evidence="1">Uncharacterized protein</fullName>
    </submittedName>
</protein>
<evidence type="ECO:0000313" key="2">
    <source>
        <dbReference type="Proteomes" id="UP001224890"/>
    </source>
</evidence>
<name>A0AAJ0ARZ2_9PEZI</name>
<organism evidence="1 2">
    <name type="scientific">Colletotrichum godetiae</name>
    <dbReference type="NCBI Taxonomy" id="1209918"/>
    <lineage>
        <taxon>Eukaryota</taxon>
        <taxon>Fungi</taxon>
        <taxon>Dikarya</taxon>
        <taxon>Ascomycota</taxon>
        <taxon>Pezizomycotina</taxon>
        <taxon>Sordariomycetes</taxon>
        <taxon>Hypocreomycetidae</taxon>
        <taxon>Glomerellales</taxon>
        <taxon>Glomerellaceae</taxon>
        <taxon>Colletotrichum</taxon>
        <taxon>Colletotrichum acutatum species complex</taxon>
    </lineage>
</organism>
<evidence type="ECO:0000313" key="1">
    <source>
        <dbReference type="EMBL" id="KAK1688643.1"/>
    </source>
</evidence>
<dbReference type="GeneID" id="85458907"/>
<dbReference type="Proteomes" id="UP001224890">
    <property type="component" value="Unassembled WGS sequence"/>
</dbReference>
<keyword evidence="2" id="KW-1185">Reference proteome</keyword>
<dbReference type="EMBL" id="JAHMHR010000011">
    <property type="protein sequence ID" value="KAK1688643.1"/>
    <property type="molecule type" value="Genomic_DNA"/>
</dbReference>